<protein>
    <submittedName>
        <fullName evidence="2">Uncharacterized protein</fullName>
    </submittedName>
</protein>
<feature type="compositionally biased region" description="Polar residues" evidence="1">
    <location>
        <begin position="90"/>
        <end position="99"/>
    </location>
</feature>
<feature type="compositionally biased region" description="Basic and acidic residues" evidence="1">
    <location>
        <begin position="1155"/>
        <end position="1164"/>
    </location>
</feature>
<feature type="compositionally biased region" description="Polar residues" evidence="1">
    <location>
        <begin position="371"/>
        <end position="381"/>
    </location>
</feature>
<feature type="compositionally biased region" description="Polar residues" evidence="1">
    <location>
        <begin position="477"/>
        <end position="491"/>
    </location>
</feature>
<evidence type="ECO:0000313" key="2">
    <source>
        <dbReference type="EMBL" id="PWN93371.1"/>
    </source>
</evidence>
<feature type="region of interest" description="Disordered" evidence="1">
    <location>
        <begin position="895"/>
        <end position="937"/>
    </location>
</feature>
<feature type="region of interest" description="Disordered" evidence="1">
    <location>
        <begin position="786"/>
        <end position="805"/>
    </location>
</feature>
<feature type="region of interest" description="Disordered" evidence="1">
    <location>
        <begin position="1095"/>
        <end position="1215"/>
    </location>
</feature>
<feature type="compositionally biased region" description="Low complexity" evidence="1">
    <location>
        <begin position="526"/>
        <end position="537"/>
    </location>
</feature>
<dbReference type="InParanoid" id="A0A316YW09"/>
<feature type="compositionally biased region" description="Polar residues" evidence="1">
    <location>
        <begin position="786"/>
        <end position="800"/>
    </location>
</feature>
<feature type="compositionally biased region" description="Polar residues" evidence="1">
    <location>
        <begin position="1004"/>
        <end position="1022"/>
    </location>
</feature>
<feature type="compositionally biased region" description="Basic and acidic residues" evidence="1">
    <location>
        <begin position="330"/>
        <end position="342"/>
    </location>
</feature>
<name>A0A316YW09_9BASI</name>
<dbReference type="GeneID" id="37046561"/>
<feature type="compositionally biased region" description="Gly residues" evidence="1">
    <location>
        <begin position="258"/>
        <end position="267"/>
    </location>
</feature>
<feature type="region of interest" description="Disordered" evidence="1">
    <location>
        <begin position="951"/>
        <end position="1078"/>
    </location>
</feature>
<keyword evidence="3" id="KW-1185">Reference proteome</keyword>
<feature type="region of interest" description="Disordered" evidence="1">
    <location>
        <begin position="622"/>
        <end position="763"/>
    </location>
</feature>
<feature type="compositionally biased region" description="Low complexity" evidence="1">
    <location>
        <begin position="437"/>
        <end position="449"/>
    </location>
</feature>
<feature type="region of interest" description="Disordered" evidence="1">
    <location>
        <begin position="1"/>
        <end position="586"/>
    </location>
</feature>
<feature type="compositionally biased region" description="Polar residues" evidence="1">
    <location>
        <begin position="318"/>
        <end position="329"/>
    </location>
</feature>
<feature type="compositionally biased region" description="Low complexity" evidence="1">
    <location>
        <begin position="169"/>
        <end position="179"/>
    </location>
</feature>
<feature type="compositionally biased region" description="Low complexity" evidence="1">
    <location>
        <begin position="131"/>
        <end position="143"/>
    </location>
</feature>
<feature type="compositionally biased region" description="Basic and acidic residues" evidence="1">
    <location>
        <begin position="393"/>
        <end position="408"/>
    </location>
</feature>
<feature type="compositionally biased region" description="Low complexity" evidence="1">
    <location>
        <begin position="630"/>
        <end position="643"/>
    </location>
</feature>
<feature type="compositionally biased region" description="Low complexity" evidence="1">
    <location>
        <begin position="951"/>
        <end position="977"/>
    </location>
</feature>
<accession>A0A316YW09</accession>
<feature type="compositionally biased region" description="Low complexity" evidence="1">
    <location>
        <begin position="26"/>
        <end position="47"/>
    </location>
</feature>
<feature type="compositionally biased region" description="Basic and acidic residues" evidence="1">
    <location>
        <begin position="577"/>
        <end position="586"/>
    </location>
</feature>
<sequence length="1253" mass="136049">MSLAGLSDPSTPMPELDHSTPRRPTRAPSRVSLASSSSSTGAGAPPLAEDKSALSNSSRKAAHLRIASLTESTDSEATPRKRMPLPTPPQSETMSNGSSARLDLLPSLSLGANGNDNKMFEDEDDDHEQQQQRQQQQRQQQQQQREEEREAGNTSRRNRYPELERRSVSSRSSLNPLRRQASTATITNNEEDNSLGESTSTLRDEEKGPGKNREERRKRSAMHERELSQMRSESRLGDRGDDVDEQSPRKGSSSRQVSGGGGGGGGEEAAARAVQGGGTESTEDTSGTEGTGPVFDRRRRKKSTTSSSSRQHAKQSHHTSPTKDSVSSNSRREGEDDWERRSSASVASVRARNEYIQRRASLSPQVERHQGSSSVSNQGPFPSTRRAGLPLEFRSDRHTTQSRYRSDSIEDDEDPRQVPAEGPASDEVWPRGEEPSSARFRSSTSSTNSYRRRRYASDAQASDVPSSERERDLAAPSRNSRISVDASSVSRHLSRTVPRPSGGSGSSRDWEPNQISPSEAIRQRKISTSSSISQRSSGGASDVHRSASRNSMRRAYGRDVFDDERPPPMPALGPKVTSRDQDRKEKLHALRERQEKLKNTPMGGSKWWDELEDLRSRIDELSMDSHRSQSRASSRASAISSTRSRSKVGETPSHTLRRSRPMTEPRKGHGSNHDRTLSDQVFVPPLPPPTQAREGSRSRSGTLNESARRYASATYDNRRAPVTPDISSASTTVGRSSGSRMAHTGPTTSTSRFPSFGGAASEQAETMPLHERNLLNAFDVFDRHFSQSGQAGTPNSSNSMRGGPESMELVDRFREVSDSSTRINAGLRRLVQVTLEAQIDAELANSDAPSSATSTAFSILDRGLTHLLRDSDEQVRSLTDGLMVFTRAERERDRMRRVLGTSDQGSVGGRPGSRVSLLASPDTERGNNGSVDLDKPANDLRRAFSQRERMGVSLSVAGKSSASSTSQGSSELSGGSQRRTVAEATSPYSPTPYTGKGKEGIKSPTLSTAAHASSQRLRSTLGISHKRSNSELPSPRSPATEFRKDKTSNTSSNSTVKPPASLSPRRPKLSFPSVSTENALARNAVDIVDATTGEAVGDGSFASSAGELEESPSHKFAALSDDKVPKSLHAPAEPRRSGSSRTVWTVFDRPVTTEPEPKSADVENSRPSSLLRRQSSRSQHRASIATMSSPNEGPSPRQENQTVPISHQPGGGVGLNAASRMIRSLGRGAGRRISAHVDIDKELPSSSGISPND</sequence>
<reference evidence="2" key="1">
    <citation type="journal article" date="2018" name="Mol. Biol. Evol.">
        <title>Broad Genomic Sampling Reveals a Smut Pathogenic Ancestry of the Fungal Clade Ustilaginomycotina.</title>
        <authorList>
            <person name="Kijpornyongpan T."/>
            <person name="Mondo S.J."/>
            <person name="Barry K."/>
            <person name="Sandor L."/>
            <person name="Lee J."/>
            <person name="Lipzen A."/>
            <person name="Pangilinan J."/>
            <person name="LaButti K."/>
            <person name="Hainaut M."/>
            <person name="Henrissat B."/>
            <person name="Grigoriev I.V."/>
            <person name="Spatafora J.W."/>
            <person name="Aime M.C."/>
        </authorList>
    </citation>
    <scope>NUCLEOTIDE SEQUENCE [LARGE SCALE GENOMIC DNA]</scope>
    <source>
        <strain evidence="2">MCA 4198</strain>
    </source>
</reference>
<dbReference type="EMBL" id="KZ819634">
    <property type="protein sequence ID" value="PWN93371.1"/>
    <property type="molecule type" value="Genomic_DNA"/>
</dbReference>
<feature type="compositionally biased region" description="Polar residues" evidence="1">
    <location>
        <begin position="725"/>
        <end position="753"/>
    </location>
</feature>
<evidence type="ECO:0000256" key="1">
    <source>
        <dbReference type="SAM" id="MobiDB-lite"/>
    </source>
</evidence>
<organism evidence="2 3">
    <name type="scientific">Acaromyces ingoldii</name>
    <dbReference type="NCBI Taxonomy" id="215250"/>
    <lineage>
        <taxon>Eukaryota</taxon>
        <taxon>Fungi</taxon>
        <taxon>Dikarya</taxon>
        <taxon>Basidiomycota</taxon>
        <taxon>Ustilaginomycotina</taxon>
        <taxon>Exobasidiomycetes</taxon>
        <taxon>Exobasidiales</taxon>
        <taxon>Cryptobasidiaceae</taxon>
        <taxon>Acaromyces</taxon>
    </lineage>
</organism>
<gene>
    <name evidence="2" type="ORF">FA10DRAFT_298771</name>
</gene>
<feature type="compositionally biased region" description="Basic and acidic residues" evidence="1">
    <location>
        <begin position="661"/>
        <end position="677"/>
    </location>
</feature>
<feature type="compositionally biased region" description="Basic and acidic residues" evidence="1">
    <location>
        <begin position="202"/>
        <end position="240"/>
    </location>
</feature>
<dbReference type="AlphaFoldDB" id="A0A316YW09"/>
<feature type="compositionally biased region" description="Basic and acidic residues" evidence="1">
    <location>
        <begin position="556"/>
        <end position="566"/>
    </location>
</feature>
<dbReference type="RefSeq" id="XP_025380569.1">
    <property type="nucleotide sequence ID" value="XM_025524645.1"/>
</dbReference>
<feature type="compositionally biased region" description="Polar residues" evidence="1">
    <location>
        <begin position="1185"/>
        <end position="1205"/>
    </location>
</feature>
<dbReference type="OrthoDB" id="3364052at2759"/>
<dbReference type="Proteomes" id="UP000245768">
    <property type="component" value="Unassembled WGS sequence"/>
</dbReference>
<proteinExistence type="predicted"/>
<evidence type="ECO:0000313" key="3">
    <source>
        <dbReference type="Proteomes" id="UP000245768"/>
    </source>
</evidence>